<keyword evidence="2" id="KW-1185">Reference proteome</keyword>
<accession>A0AAX4MXF6</accession>
<dbReference type="Proteomes" id="UP001438490">
    <property type="component" value="Segment"/>
</dbReference>
<gene>
    <name evidence="1" type="ORF">Amme3_00145</name>
</gene>
<name>A0AAX4MXF6_9CAUD</name>
<evidence type="ECO:0000313" key="2">
    <source>
        <dbReference type="Proteomes" id="UP001438490"/>
    </source>
</evidence>
<reference evidence="1 2" key="1">
    <citation type="submission" date="2024-03" db="EMBL/GenBank/DDBJ databases">
        <title>Isolation and characterization of a phage collection against Pseudomonas putida.</title>
        <authorList>
            <person name="Brauer A."/>
            <person name="Rosendahl S."/>
            <person name="Kangsep A."/>
            <person name="Rikberg R."/>
            <person name="Lewanczyk A.C."/>
            <person name="Horak R."/>
            <person name="Tamman H."/>
        </authorList>
    </citation>
    <scope>NUCLEOTIDE SEQUENCE [LARGE SCALE GENOMIC DNA]</scope>
</reference>
<organism evidence="1 2">
    <name type="scientific">Pseudomonas phage vB_PpuM-Amme-3</name>
    <dbReference type="NCBI Taxonomy" id="3132617"/>
    <lineage>
        <taxon>Viruses</taxon>
        <taxon>Duplodnaviria</taxon>
        <taxon>Heunggongvirae</taxon>
        <taxon>Uroviricota</taxon>
        <taxon>Caudoviricetes</taxon>
        <taxon>Vandenendeviridae</taxon>
        <taxon>Gorskivirinae</taxon>
        <taxon>Tartuvirus</taxon>
        <taxon>Tartuvirus amme3</taxon>
    </lineage>
</organism>
<sequence length="62" mass="7438">MKIFKKDILVEYVMLDEHGNHSGRKTKVCYNIWFWQSVGDIFTELKMEHGYDNFAVLSVRRL</sequence>
<dbReference type="EMBL" id="PP496413">
    <property type="protein sequence ID" value="WYV99141.1"/>
    <property type="molecule type" value="Genomic_DNA"/>
</dbReference>
<evidence type="ECO:0000313" key="1">
    <source>
        <dbReference type="EMBL" id="WYV99141.1"/>
    </source>
</evidence>
<protein>
    <submittedName>
        <fullName evidence="1">Uncharacterized protein</fullName>
    </submittedName>
</protein>
<proteinExistence type="predicted"/>